<comment type="caution">
    <text evidence="2">The sequence shown here is derived from an EMBL/GenBank/DDBJ whole genome shotgun (WGS) entry which is preliminary data.</text>
</comment>
<proteinExistence type="predicted"/>
<protein>
    <submittedName>
        <fullName evidence="2">Uncharacterized protein</fullName>
    </submittedName>
</protein>
<evidence type="ECO:0000313" key="3">
    <source>
        <dbReference type="Proteomes" id="UP000193411"/>
    </source>
</evidence>
<accession>A0A1Y2HXF8</accession>
<gene>
    <name evidence="2" type="ORF">BCR44DRAFT_1426303</name>
</gene>
<keyword evidence="1" id="KW-0812">Transmembrane</keyword>
<dbReference type="AlphaFoldDB" id="A0A1Y2HXF8"/>
<keyword evidence="3" id="KW-1185">Reference proteome</keyword>
<organism evidence="2 3">
    <name type="scientific">Catenaria anguillulae PL171</name>
    <dbReference type="NCBI Taxonomy" id="765915"/>
    <lineage>
        <taxon>Eukaryota</taxon>
        <taxon>Fungi</taxon>
        <taxon>Fungi incertae sedis</taxon>
        <taxon>Blastocladiomycota</taxon>
        <taxon>Blastocladiomycetes</taxon>
        <taxon>Blastocladiales</taxon>
        <taxon>Catenariaceae</taxon>
        <taxon>Catenaria</taxon>
    </lineage>
</organism>
<evidence type="ECO:0000313" key="2">
    <source>
        <dbReference type="EMBL" id="ORZ39317.1"/>
    </source>
</evidence>
<reference evidence="2 3" key="1">
    <citation type="submission" date="2016-07" db="EMBL/GenBank/DDBJ databases">
        <title>Pervasive Adenine N6-methylation of Active Genes in Fungi.</title>
        <authorList>
            <consortium name="DOE Joint Genome Institute"/>
            <person name="Mondo S.J."/>
            <person name="Dannebaum R.O."/>
            <person name="Kuo R.C."/>
            <person name="Labutti K."/>
            <person name="Haridas S."/>
            <person name="Kuo A."/>
            <person name="Salamov A."/>
            <person name="Ahrendt S.R."/>
            <person name="Lipzen A."/>
            <person name="Sullivan W."/>
            <person name="Andreopoulos W.B."/>
            <person name="Clum A."/>
            <person name="Lindquist E."/>
            <person name="Daum C."/>
            <person name="Ramamoorthy G.K."/>
            <person name="Gryganskyi A."/>
            <person name="Culley D."/>
            <person name="Magnuson J.K."/>
            <person name="James T.Y."/>
            <person name="O'Malley M.A."/>
            <person name="Stajich J.E."/>
            <person name="Spatafora J.W."/>
            <person name="Visel A."/>
            <person name="Grigoriev I.V."/>
        </authorList>
    </citation>
    <scope>NUCLEOTIDE SEQUENCE [LARGE SCALE GENOMIC DNA]</scope>
    <source>
        <strain evidence="2 3">PL171</strain>
    </source>
</reference>
<keyword evidence="1" id="KW-0472">Membrane</keyword>
<sequence length="65" mass="7817">MTTIFDDESQYSLLIPLIIWQFFIADRFFSLHILFVHCCFRSFTFQGSRICCMMIQQNTIDKHMS</sequence>
<dbReference type="Proteomes" id="UP000193411">
    <property type="component" value="Unassembled WGS sequence"/>
</dbReference>
<keyword evidence="1" id="KW-1133">Transmembrane helix</keyword>
<feature type="transmembrane region" description="Helical" evidence="1">
    <location>
        <begin position="18"/>
        <end position="40"/>
    </location>
</feature>
<name>A0A1Y2HXF8_9FUNG</name>
<evidence type="ECO:0000256" key="1">
    <source>
        <dbReference type="SAM" id="Phobius"/>
    </source>
</evidence>
<dbReference type="EMBL" id="MCFL01000005">
    <property type="protein sequence ID" value="ORZ39317.1"/>
    <property type="molecule type" value="Genomic_DNA"/>
</dbReference>